<name>A0A1D5APF2_9VIRU</name>
<dbReference type="EMBL" id="KX223708">
    <property type="protein sequence ID" value="AOH69094.1"/>
    <property type="molecule type" value="Genomic_DNA"/>
</dbReference>
<organism evidence="1">
    <name type="scientific">Microplitis mediator bracovirus</name>
    <dbReference type="NCBI Taxonomy" id="1836595"/>
    <lineage>
        <taxon>Viruses</taxon>
        <taxon>Viruses incertae sedis</taxon>
        <taxon>Polydnaviriformidae</taxon>
        <taxon>Bracoviriform</taxon>
    </lineage>
</organism>
<sequence length="107" mass="12767">MKSYEQEGHTWIKLDDPFFLIVQWEFTSTVDWLITVLPLREPRNSAGRTLSILEYFLSMDEERLRVLLNHCPPRTEQVLMTARGRRLQRRYSRIMNLIAQESDLGLE</sequence>
<proteinExistence type="predicted"/>
<gene>
    <name evidence="1" type="ORF">A6F54_19</name>
</gene>
<evidence type="ECO:0000313" key="1">
    <source>
        <dbReference type="EMBL" id="AOH69094.1"/>
    </source>
</evidence>
<reference evidence="1" key="1">
    <citation type="journal article" date="2016" name="PLoS ONE">
        <title>Analysis of Genetic Variation across the Encapsidated Genome of Microplitis demolitor Bracovirus in Parasitoid Wasps.</title>
        <authorList>
            <person name="Burke G.R."/>
        </authorList>
    </citation>
    <scope>NUCLEOTIDE SEQUENCE</scope>
    <source>
        <strain evidence="1">UGA</strain>
    </source>
</reference>
<protein>
    <submittedName>
        <fullName evidence="1">Uncharacterized protein</fullName>
    </submittedName>
</protein>
<accession>A0A1D5APF2</accession>